<dbReference type="RefSeq" id="WP_080325130.1">
    <property type="nucleotide sequence ID" value="NZ_FQYW01000003.1"/>
</dbReference>
<evidence type="ECO:0000256" key="1">
    <source>
        <dbReference type="SAM" id="Phobius"/>
    </source>
</evidence>
<evidence type="ECO:0000313" key="3">
    <source>
        <dbReference type="Proteomes" id="UP000191240"/>
    </source>
</evidence>
<keyword evidence="1" id="KW-0812">Transmembrane</keyword>
<dbReference type="EMBL" id="FQYW01000003">
    <property type="protein sequence ID" value="SHI28748.1"/>
    <property type="molecule type" value="Genomic_DNA"/>
</dbReference>
<feature type="transmembrane region" description="Helical" evidence="1">
    <location>
        <begin position="7"/>
        <end position="27"/>
    </location>
</feature>
<keyword evidence="1" id="KW-0472">Membrane</keyword>
<sequence length="78" mass="9070">MKKFIKNVCLFLSPIILLICFIIPFYVVMEKSGELDDINTCIKWQRNNSDCLIGLGYNEQTAYYKLLNTNYNKPEVIG</sequence>
<organism evidence="2 3">
    <name type="scientific">Anaerovibrio lipolyticus DSM 3074</name>
    <dbReference type="NCBI Taxonomy" id="1120997"/>
    <lineage>
        <taxon>Bacteria</taxon>
        <taxon>Bacillati</taxon>
        <taxon>Bacillota</taxon>
        <taxon>Negativicutes</taxon>
        <taxon>Selenomonadales</taxon>
        <taxon>Selenomonadaceae</taxon>
        <taxon>Anaerovibrio</taxon>
    </lineage>
</organism>
<dbReference type="AlphaFoldDB" id="A0A1M5ZX54"/>
<name>A0A1M5ZX54_9FIRM</name>
<protein>
    <submittedName>
        <fullName evidence="2">Uncharacterized protein</fullName>
    </submittedName>
</protein>
<gene>
    <name evidence="2" type="ORF">SAMN02745671_00002</name>
</gene>
<keyword evidence="1" id="KW-1133">Transmembrane helix</keyword>
<evidence type="ECO:0000313" key="2">
    <source>
        <dbReference type="EMBL" id="SHI28748.1"/>
    </source>
</evidence>
<proteinExistence type="predicted"/>
<dbReference type="Proteomes" id="UP000191240">
    <property type="component" value="Unassembled WGS sequence"/>
</dbReference>
<accession>A0A1M5ZX54</accession>
<reference evidence="2 3" key="1">
    <citation type="submission" date="2016-11" db="EMBL/GenBank/DDBJ databases">
        <authorList>
            <person name="Jaros S."/>
            <person name="Januszkiewicz K."/>
            <person name="Wedrychowicz H."/>
        </authorList>
    </citation>
    <scope>NUCLEOTIDE SEQUENCE [LARGE SCALE GENOMIC DNA]</scope>
    <source>
        <strain evidence="2 3">DSM 3074</strain>
    </source>
</reference>